<dbReference type="AlphaFoldDB" id="U5CZ25"/>
<dbReference type="eggNOG" id="KOG0619">
    <property type="taxonomic scope" value="Eukaryota"/>
</dbReference>
<keyword evidence="2" id="KW-0472">Membrane</keyword>
<evidence type="ECO:0000256" key="2">
    <source>
        <dbReference type="SAM" id="Phobius"/>
    </source>
</evidence>
<keyword evidence="2" id="KW-1133">Transmembrane helix</keyword>
<dbReference type="InterPro" id="IPR053038">
    <property type="entry name" value="RLP_Defense"/>
</dbReference>
<proteinExistence type="predicted"/>
<feature type="region of interest" description="Disordered" evidence="1">
    <location>
        <begin position="66"/>
        <end position="95"/>
    </location>
</feature>
<dbReference type="PANTHER" id="PTHR48064:SF1">
    <property type="entry name" value="RECEPTOR-LIKE PROTEIN 51-RELATED"/>
    <property type="match status" value="1"/>
</dbReference>
<feature type="compositionally biased region" description="Low complexity" evidence="1">
    <location>
        <begin position="66"/>
        <end position="79"/>
    </location>
</feature>
<protein>
    <recommendedName>
        <fullName evidence="5">Malectin-like domain-containing protein</fullName>
    </recommendedName>
</protein>
<dbReference type="EMBL" id="KI392510">
    <property type="protein sequence ID" value="ERN15225.1"/>
    <property type="molecule type" value="Genomic_DNA"/>
</dbReference>
<name>U5CZ25_AMBTC</name>
<keyword evidence="4" id="KW-1185">Reference proteome</keyword>
<evidence type="ECO:0000313" key="3">
    <source>
        <dbReference type="EMBL" id="ERN15225.1"/>
    </source>
</evidence>
<dbReference type="Proteomes" id="UP000017836">
    <property type="component" value="Unassembled WGS sequence"/>
</dbReference>
<gene>
    <name evidence="3" type="ORF">AMTR_s00056p00190120</name>
</gene>
<evidence type="ECO:0000313" key="4">
    <source>
        <dbReference type="Proteomes" id="UP000017836"/>
    </source>
</evidence>
<dbReference type="OMA" id="GIAKCDS"/>
<feature type="transmembrane region" description="Helical" evidence="2">
    <location>
        <begin position="102"/>
        <end position="123"/>
    </location>
</feature>
<organism evidence="3 4">
    <name type="scientific">Amborella trichopoda</name>
    <dbReference type="NCBI Taxonomy" id="13333"/>
    <lineage>
        <taxon>Eukaryota</taxon>
        <taxon>Viridiplantae</taxon>
        <taxon>Streptophyta</taxon>
        <taxon>Embryophyta</taxon>
        <taxon>Tracheophyta</taxon>
        <taxon>Spermatophyta</taxon>
        <taxon>Magnoliopsida</taxon>
        <taxon>Amborellales</taxon>
        <taxon>Amborellaceae</taxon>
        <taxon>Amborella</taxon>
    </lineage>
</organism>
<evidence type="ECO:0008006" key="5">
    <source>
        <dbReference type="Google" id="ProtNLM"/>
    </source>
</evidence>
<accession>U5CZ25</accession>
<dbReference type="Gramene" id="ERN15225">
    <property type="protein sequence ID" value="ERN15225"/>
    <property type="gene ID" value="AMTR_s00056p00190120"/>
</dbReference>
<keyword evidence="2" id="KW-0812">Transmembrane</keyword>
<sequence length="128" mass="14135">MKSLKYLNLENNNFQGPIPFNSSFIKKPVVFKVGRNSYLCYNYSIVSSKPKLGIAKCDSFRLPITPDSASDAPSSSQNDDTSDDDSDVADHTTHHHHGPNTIVLVVIIGLCSIIFLIIFCALLSKWCS</sequence>
<dbReference type="HOGENOM" id="CLU_1962538_0_0_1"/>
<reference evidence="4" key="1">
    <citation type="journal article" date="2013" name="Science">
        <title>The Amborella genome and the evolution of flowering plants.</title>
        <authorList>
            <consortium name="Amborella Genome Project"/>
        </authorList>
    </citation>
    <scope>NUCLEOTIDE SEQUENCE [LARGE SCALE GENOMIC DNA]</scope>
</reference>
<evidence type="ECO:0000256" key="1">
    <source>
        <dbReference type="SAM" id="MobiDB-lite"/>
    </source>
</evidence>
<dbReference type="PANTHER" id="PTHR48064">
    <property type="entry name" value="OS01G0750400 PROTEIN"/>
    <property type="match status" value="1"/>
</dbReference>